<proteinExistence type="predicted"/>
<dbReference type="Gene3D" id="3.40.50.360">
    <property type="match status" value="1"/>
</dbReference>
<evidence type="ECO:0000313" key="3">
    <source>
        <dbReference type="Proteomes" id="UP000197065"/>
    </source>
</evidence>
<evidence type="ECO:0000313" key="2">
    <source>
        <dbReference type="EMBL" id="SNB77433.1"/>
    </source>
</evidence>
<dbReference type="EMBL" id="FYEH01000016">
    <property type="protein sequence ID" value="SNB77433.1"/>
    <property type="molecule type" value="Genomic_DNA"/>
</dbReference>
<accession>A0A212RXS5</accession>
<dbReference type="InterPro" id="IPR029039">
    <property type="entry name" value="Flavoprotein-like_sf"/>
</dbReference>
<organism evidence="2 3">
    <name type="scientific">Arboricoccus pini</name>
    <dbReference type="NCBI Taxonomy" id="1963835"/>
    <lineage>
        <taxon>Bacteria</taxon>
        <taxon>Pseudomonadati</taxon>
        <taxon>Pseudomonadota</taxon>
        <taxon>Alphaproteobacteria</taxon>
        <taxon>Geminicoccales</taxon>
        <taxon>Geminicoccaceae</taxon>
        <taxon>Arboricoccus</taxon>
    </lineage>
</organism>
<dbReference type="Proteomes" id="UP000197065">
    <property type="component" value="Unassembled WGS sequence"/>
</dbReference>
<dbReference type="InterPro" id="IPR005025">
    <property type="entry name" value="FMN_Rdtase-like_dom"/>
</dbReference>
<sequence length="235" mass="25642">MGRRAIEVAAEAYGSGAFADPRNNRPRTLLGTGGIFGREGGIMALDLVVIYGSVRSDRQGIRFARYMVRRLEAAGHRVQLLDPLELTLPLLDRMYKEYAAGTAPAALEKIASIIKPADGFVIVSGEYNNGIPPALKNLLDHFLEEWFWRPSAIACYSTGSFGGVRAAMQLRACLAEMGMPSIPSILPVPKVQDAFAMDGTPVDAAAWTKRSGKFLAEFEWYVRALASERAKGTPY</sequence>
<keyword evidence="3" id="KW-1185">Reference proteome</keyword>
<feature type="domain" description="NADPH-dependent FMN reductase-like" evidence="1">
    <location>
        <begin position="47"/>
        <end position="190"/>
    </location>
</feature>
<dbReference type="AlphaFoldDB" id="A0A212RXS5"/>
<dbReference type="Pfam" id="PF03358">
    <property type="entry name" value="FMN_red"/>
    <property type="match status" value="1"/>
</dbReference>
<gene>
    <name evidence="2" type="ORF">SAMN07250955_11679</name>
</gene>
<dbReference type="GO" id="GO:0010181">
    <property type="term" value="F:FMN binding"/>
    <property type="evidence" value="ECO:0007669"/>
    <property type="project" value="TreeGrafter"/>
</dbReference>
<evidence type="ECO:0000259" key="1">
    <source>
        <dbReference type="Pfam" id="PF03358"/>
    </source>
</evidence>
<dbReference type="InterPro" id="IPR050712">
    <property type="entry name" value="NAD(P)H-dep_reductase"/>
</dbReference>
<reference evidence="2 3" key="1">
    <citation type="submission" date="2017-06" db="EMBL/GenBank/DDBJ databases">
        <authorList>
            <person name="Kim H.J."/>
            <person name="Triplett B.A."/>
        </authorList>
    </citation>
    <scope>NUCLEOTIDE SEQUENCE [LARGE SCALE GENOMIC DNA]</scope>
    <source>
        <strain evidence="2 3">B29T1</strain>
    </source>
</reference>
<dbReference type="SUPFAM" id="SSF52218">
    <property type="entry name" value="Flavoproteins"/>
    <property type="match status" value="1"/>
</dbReference>
<protein>
    <submittedName>
        <fullName evidence="2">NAD(P)H-dependent FMN reductase</fullName>
    </submittedName>
</protein>
<dbReference type="GO" id="GO:0005829">
    <property type="term" value="C:cytosol"/>
    <property type="evidence" value="ECO:0007669"/>
    <property type="project" value="TreeGrafter"/>
</dbReference>
<dbReference type="GO" id="GO:0016491">
    <property type="term" value="F:oxidoreductase activity"/>
    <property type="evidence" value="ECO:0007669"/>
    <property type="project" value="InterPro"/>
</dbReference>
<dbReference type="PANTHER" id="PTHR30543">
    <property type="entry name" value="CHROMATE REDUCTASE"/>
    <property type="match status" value="1"/>
</dbReference>
<dbReference type="PANTHER" id="PTHR30543:SF21">
    <property type="entry name" value="NAD(P)H-DEPENDENT FMN REDUCTASE LOT6"/>
    <property type="match status" value="1"/>
</dbReference>
<name>A0A212RXS5_9PROT</name>